<sequence length="313" mass="34487">MSIKVPLLLTGATGDNIARYIGGTVLTRFLRRPDVSSFDIRLLVRSHEKAKSIQDLNLGADCDSLDAAQSTLRGLKKRYEMTGTPLTFIHTHANSELFDDANPEQIETISPTAPHRLVDLAIVAGDAEGYVRSYIILPSTVWGISTGPLFDAKISNSHSVQIPYSARAALARGRGGMLTEGKNVWPIVEIHELGDLYSLLYDAIQNKHPKAGHGREGYYNAGYEEYSMNQLATSLSQGLVALNRGTNAEPSSFTQEELDKFFGQFAPFFGSNCRCLSTRSKAIGWSPKLGLRDMLSSVQYEMEVLMGNHFTHK</sequence>
<accession>A0ACC1U6Q9</accession>
<comment type="caution">
    <text evidence="1">The sequence shown here is derived from an EMBL/GenBank/DDBJ whole genome shotgun (WGS) entry which is preliminary data.</text>
</comment>
<dbReference type="Proteomes" id="UP001163835">
    <property type="component" value="Unassembled WGS sequence"/>
</dbReference>
<keyword evidence="2" id="KW-1185">Reference proteome</keyword>
<reference evidence="1" key="1">
    <citation type="submission" date="2022-09" db="EMBL/GenBank/DDBJ databases">
        <title>A Global Phylogenomic Analysis of the Shiitake Genus Lentinula.</title>
        <authorList>
            <consortium name="DOE Joint Genome Institute"/>
            <person name="Sierra-Patev S."/>
            <person name="Min B."/>
            <person name="Naranjo-Ortiz M."/>
            <person name="Looney B."/>
            <person name="Konkel Z."/>
            <person name="Slot J.C."/>
            <person name="Sakamoto Y."/>
            <person name="Steenwyk J.L."/>
            <person name="Rokas A."/>
            <person name="Carro J."/>
            <person name="Camarero S."/>
            <person name="Ferreira P."/>
            <person name="Molpeceres G."/>
            <person name="Ruiz-Duenas F.J."/>
            <person name="Serrano A."/>
            <person name="Henrissat B."/>
            <person name="Drula E."/>
            <person name="Hughes K.W."/>
            <person name="Mata J.L."/>
            <person name="Ishikawa N.K."/>
            <person name="Vargas-Isla R."/>
            <person name="Ushijima S."/>
            <person name="Smith C.A."/>
            <person name="Ahrendt S."/>
            <person name="Andreopoulos W."/>
            <person name="He G."/>
            <person name="Labutti K."/>
            <person name="Lipzen A."/>
            <person name="Ng V."/>
            <person name="Riley R."/>
            <person name="Sandor L."/>
            <person name="Barry K."/>
            <person name="Martinez A.T."/>
            <person name="Xiao Y."/>
            <person name="Gibbons J.G."/>
            <person name="Terashima K."/>
            <person name="Grigoriev I.V."/>
            <person name="Hibbett D.S."/>
        </authorList>
    </citation>
    <scope>NUCLEOTIDE SEQUENCE</scope>
    <source>
        <strain evidence="1">TMI1499</strain>
    </source>
</reference>
<evidence type="ECO:0000313" key="1">
    <source>
        <dbReference type="EMBL" id="KAJ3812771.1"/>
    </source>
</evidence>
<gene>
    <name evidence="1" type="ORF">F5876DRAFT_87483</name>
</gene>
<evidence type="ECO:0000313" key="2">
    <source>
        <dbReference type="Proteomes" id="UP001163835"/>
    </source>
</evidence>
<proteinExistence type="predicted"/>
<name>A0ACC1U6Q9_9AGAR</name>
<organism evidence="1 2">
    <name type="scientific">Lentinula aff. lateritia</name>
    <dbReference type="NCBI Taxonomy" id="2804960"/>
    <lineage>
        <taxon>Eukaryota</taxon>
        <taxon>Fungi</taxon>
        <taxon>Dikarya</taxon>
        <taxon>Basidiomycota</taxon>
        <taxon>Agaricomycotina</taxon>
        <taxon>Agaricomycetes</taxon>
        <taxon>Agaricomycetidae</taxon>
        <taxon>Agaricales</taxon>
        <taxon>Marasmiineae</taxon>
        <taxon>Omphalotaceae</taxon>
        <taxon>Lentinula</taxon>
    </lineage>
</organism>
<protein>
    <submittedName>
        <fullName evidence="1">Uncharacterized protein</fullName>
    </submittedName>
</protein>
<dbReference type="EMBL" id="MU795013">
    <property type="protein sequence ID" value="KAJ3812771.1"/>
    <property type="molecule type" value="Genomic_DNA"/>
</dbReference>